<evidence type="ECO:0000313" key="2">
    <source>
        <dbReference type="EMBL" id="SMC18991.1"/>
    </source>
</evidence>
<keyword evidence="1" id="KW-0472">Membrane</keyword>
<evidence type="ECO:0000313" key="3">
    <source>
        <dbReference type="Proteomes" id="UP000192468"/>
    </source>
</evidence>
<dbReference type="RefSeq" id="WP_242950469.1">
    <property type="nucleotide sequence ID" value="NZ_FWXH01000002.1"/>
</dbReference>
<dbReference type="Pfam" id="PF07454">
    <property type="entry name" value="SpoIIP"/>
    <property type="match status" value="1"/>
</dbReference>
<dbReference type="NCBIfam" id="TIGR02867">
    <property type="entry name" value="spore_II_P"/>
    <property type="match status" value="1"/>
</dbReference>
<dbReference type="EMBL" id="FWXH01000002">
    <property type="protein sequence ID" value="SMC18991.1"/>
    <property type="molecule type" value="Genomic_DNA"/>
</dbReference>
<dbReference type="STRING" id="1121291.SAMN02745134_00725"/>
<evidence type="ECO:0000256" key="1">
    <source>
        <dbReference type="SAM" id="Phobius"/>
    </source>
</evidence>
<keyword evidence="1" id="KW-1133">Transmembrane helix</keyword>
<gene>
    <name evidence="2" type="ORF">SAMN02745134_00725</name>
</gene>
<protein>
    <submittedName>
        <fullName evidence="2">Stage II sporulation protein P</fullName>
    </submittedName>
</protein>
<reference evidence="2 3" key="1">
    <citation type="submission" date="2017-04" db="EMBL/GenBank/DDBJ databases">
        <authorList>
            <person name="Afonso C.L."/>
            <person name="Miller P.J."/>
            <person name="Scott M.A."/>
            <person name="Spackman E."/>
            <person name="Goraichik I."/>
            <person name="Dimitrov K.M."/>
            <person name="Suarez D.L."/>
            <person name="Swayne D.E."/>
        </authorList>
    </citation>
    <scope>NUCLEOTIDE SEQUENCE [LARGE SCALE GENOMIC DNA]</scope>
    <source>
        <strain evidence="2 3">DSM 12555</strain>
    </source>
</reference>
<dbReference type="InterPro" id="IPR010897">
    <property type="entry name" value="Spore_II_P"/>
</dbReference>
<name>A0A1W1X6A1_9CLOT</name>
<keyword evidence="3" id="KW-1185">Reference proteome</keyword>
<dbReference type="AlphaFoldDB" id="A0A1W1X6A1"/>
<proteinExistence type="predicted"/>
<sequence>MGNKRIYKGKGKLLSALFIMAMILIIFIFSDIHRNQQVMANGSKRKGNMFYIQLVNYTLPAIKVLNFDEEDMAESTVSVKSVFLSIIGIDLNEPDKIVKKEIPYFSQDNLSLAYDKNSSKETNFNLNDSDISKDANNSDIINNNSNAQNTVFQVYDPKLKKTLNVTKPEVLIYHSHTTESYSPYGSDNTDPTRDVCAVGDVVANELENNYGIAVIHDTTIHNVAAYTKSYERSGETVDKYLSKYGDFKMVIDLHRDSSPDKSALTMKINDENVAKFMFVMARKNPHYDKNIALVNSIISVSNKDFPGICNGIYYYDYGTNFFNQAKSNNAFLLEVGSDVNTMDEAKATGKYIARILAETLNK</sequence>
<dbReference type="Proteomes" id="UP000192468">
    <property type="component" value="Unassembled WGS sequence"/>
</dbReference>
<organism evidence="2 3">
    <name type="scientific">Clostridium acidisoli DSM 12555</name>
    <dbReference type="NCBI Taxonomy" id="1121291"/>
    <lineage>
        <taxon>Bacteria</taxon>
        <taxon>Bacillati</taxon>
        <taxon>Bacillota</taxon>
        <taxon>Clostridia</taxon>
        <taxon>Eubacteriales</taxon>
        <taxon>Clostridiaceae</taxon>
        <taxon>Clostridium</taxon>
    </lineage>
</organism>
<accession>A0A1W1X6A1</accession>
<feature type="transmembrane region" description="Helical" evidence="1">
    <location>
        <begin position="12"/>
        <end position="30"/>
    </location>
</feature>
<keyword evidence="1" id="KW-0812">Transmembrane</keyword>